<comment type="caution">
    <text evidence="12">The sequence shown here is derived from an EMBL/GenBank/DDBJ whole genome shotgun (WGS) entry which is preliminary data.</text>
</comment>
<evidence type="ECO:0000313" key="12">
    <source>
        <dbReference type="EMBL" id="KAH7519425.1"/>
    </source>
</evidence>
<dbReference type="FunFam" id="3.30.70.2520:FF:000003">
    <property type="entry name" value="L-gulonolactone oxidase 2"/>
    <property type="match status" value="1"/>
</dbReference>
<dbReference type="Gene3D" id="3.30.70.2520">
    <property type="match status" value="1"/>
</dbReference>
<dbReference type="GO" id="GO:0050105">
    <property type="term" value="F:L-gulonolactone oxidase activity"/>
    <property type="evidence" value="ECO:0007669"/>
    <property type="project" value="UniProtKB-EC"/>
</dbReference>
<evidence type="ECO:0000256" key="3">
    <source>
        <dbReference type="ARBA" id="ARBA00005466"/>
    </source>
</evidence>
<evidence type="ECO:0000259" key="11">
    <source>
        <dbReference type="PROSITE" id="PS51387"/>
    </source>
</evidence>
<dbReference type="EMBL" id="JAEACU010000008">
    <property type="protein sequence ID" value="KAH7519425.1"/>
    <property type="molecule type" value="Genomic_DNA"/>
</dbReference>
<dbReference type="GO" id="GO:0003885">
    <property type="term" value="F:D-arabinono-1,4-lactone oxidase activity"/>
    <property type="evidence" value="ECO:0007669"/>
    <property type="project" value="InterPro"/>
</dbReference>
<dbReference type="InterPro" id="IPR016166">
    <property type="entry name" value="FAD-bd_PCMH"/>
</dbReference>
<evidence type="ECO:0000313" key="13">
    <source>
        <dbReference type="Proteomes" id="UP000813462"/>
    </source>
</evidence>
<keyword evidence="5" id="KW-0285">Flavoprotein</keyword>
<dbReference type="InterPro" id="IPR016169">
    <property type="entry name" value="FAD-bd_PCMH_sub2"/>
</dbReference>
<sequence>MARQVDNCKAMGKKGKRFNLIREVPSKPSKRIPRFEGFGEEEEMHVFRACNCIYNIKNKALSYALISNHVFVIPKKWCCVGGGGGGGGGFAAANTDCTITNSYGTFPDHSVCRAHNVVYPTTEEELISALASATKKGSKIKVATRYSHSIFKLVCPSGQDGLLISTKYLNRVLKIDKEAKTITVEAGSHGSTLWVKGSTVHDNVSELKIVSPGSPEDGYVKVRVLKDGDEDLDAAKVSLGVLGVLSQAYIYKYIYSLAWCLFSATWGKRGYPKVGYQNRLQASGSCLAEKAEGEVELEVEEEDGDTKKGYCPWDPRVKGDFFFQTTLSIGLSSVKNFIQDVQELVKLQPKALCGLELYNGILMRYVTASSAYLGKEEDAMDFDITYYRSHDAMTPRLYEDIIEEIEQMALIGEWTHQVLGLQGGITPFKEGCALEGLCICQEDIHCAPSEGYFCTSGKVFKDAKVCSRQNQVGDVLVDIKFEGFGEEEEMHVFRVGFWLFRKVGGTSSRVGYVYEEPIKCKSENTDCTITNSYGTFPDRSVCRAHSVVYPTNEEELISAVASATKKGSKIKVATRYSHSIPKLVCPSGQDGLLISTKNLNRVLKIDEEAKTITLEAGVTMKELINEAANAGLALPYTPYWLGLTIGGLLSTGSHGSTLWGKGSSVHDYVTELKIVSPGSPEDGYVKVRVLKDGDEELDAARVSLGVLGVTLRLEPMFKRSITYKTKTDSDLGDEIASFGSKHEFADIIWYPSQQKAVYRVDDRVPTSTSGDALYDFIPFRSTLSPILGIIRVTEEGQELFHDGQGKCVVAKGVTSYLSLNKYGKRGYPMVGYQNRLQASGSCLEGKAEGEVELEVEEEDEDAENFIWSSCPWDPRVKGEFFFQTTFSIGLSSVKNFIQDVQELVKLRPKALCGLELYNGILMRYVTASSAYLGKEEDAVDFDMTYYRSHDAMTPRLYEDVIEEIEQMALIKYGALPHWGKNRNIAFDGVIKKYKKADKFLAVKKSYDPMGLFSSEWTDQVLGLQDGITIVKEGCALEGLCICQEDIHCAPSKGYFCTTGQVFKDARVCSRGNQVGDVLVDIK</sequence>
<dbReference type="Gene3D" id="3.30.465.10">
    <property type="match status" value="2"/>
</dbReference>
<protein>
    <recommendedName>
        <fullName evidence="4">L-gulonolactone oxidase</fullName>
        <ecNumber evidence="4">1.1.3.8</ecNumber>
    </recommendedName>
</protein>
<dbReference type="FunFam" id="3.30.465.10:FF:000033">
    <property type="entry name" value="L-gulonolactone oxidase 5"/>
    <property type="match status" value="1"/>
</dbReference>
<gene>
    <name evidence="12" type="ORF">FEM48_Zijuj08G0034700</name>
</gene>
<evidence type="ECO:0000256" key="4">
    <source>
        <dbReference type="ARBA" id="ARBA00013121"/>
    </source>
</evidence>
<dbReference type="NCBIfam" id="TIGR01677">
    <property type="entry name" value="pln_FAD_oxido"/>
    <property type="match status" value="1"/>
</dbReference>
<evidence type="ECO:0000256" key="5">
    <source>
        <dbReference type="ARBA" id="ARBA00022630"/>
    </source>
</evidence>
<evidence type="ECO:0000256" key="9">
    <source>
        <dbReference type="ARBA" id="ARBA00023002"/>
    </source>
</evidence>
<dbReference type="InterPro" id="IPR010030">
    <property type="entry name" value="GULO_Plant"/>
</dbReference>
<accession>A0A978UWQ9</accession>
<keyword evidence="7" id="KW-0732">Signal</keyword>
<evidence type="ECO:0000256" key="1">
    <source>
        <dbReference type="ARBA" id="ARBA00001974"/>
    </source>
</evidence>
<name>A0A978UWQ9_ZIZJJ</name>
<dbReference type="PANTHER" id="PTHR13878:SF67">
    <property type="entry name" value="L-GULONOLACTONE OXIDASE 5"/>
    <property type="match status" value="1"/>
</dbReference>
<dbReference type="PROSITE" id="PS51387">
    <property type="entry name" value="FAD_PCMH"/>
    <property type="match status" value="2"/>
</dbReference>
<feature type="domain" description="FAD-binding PCMH-type" evidence="11">
    <location>
        <begin position="540"/>
        <end position="720"/>
    </location>
</feature>
<evidence type="ECO:0000256" key="10">
    <source>
        <dbReference type="ARBA" id="ARBA00048083"/>
    </source>
</evidence>
<dbReference type="SUPFAM" id="SSF56176">
    <property type="entry name" value="FAD-binding/transporter-associated domain-like"/>
    <property type="match status" value="2"/>
</dbReference>
<dbReference type="InterPro" id="IPR055154">
    <property type="entry name" value="GULLO2-like_C"/>
</dbReference>
<dbReference type="EC" id="1.1.3.8" evidence="4"/>
<comment type="pathway">
    <text evidence="2">Cofactor biosynthesis; L-ascorbate biosynthesis.</text>
</comment>
<dbReference type="GO" id="GO:0016020">
    <property type="term" value="C:membrane"/>
    <property type="evidence" value="ECO:0007669"/>
    <property type="project" value="InterPro"/>
</dbReference>
<keyword evidence="6" id="KW-0060">Ascorbate biosynthesis</keyword>
<dbReference type="Proteomes" id="UP000813462">
    <property type="component" value="Unassembled WGS sequence"/>
</dbReference>
<evidence type="ECO:0000256" key="8">
    <source>
        <dbReference type="ARBA" id="ARBA00022827"/>
    </source>
</evidence>
<comment type="cofactor">
    <cofactor evidence="1">
        <name>FAD</name>
        <dbReference type="ChEBI" id="CHEBI:57692"/>
    </cofactor>
</comment>
<organism evidence="12 13">
    <name type="scientific">Ziziphus jujuba var. spinosa</name>
    <dbReference type="NCBI Taxonomy" id="714518"/>
    <lineage>
        <taxon>Eukaryota</taxon>
        <taxon>Viridiplantae</taxon>
        <taxon>Streptophyta</taxon>
        <taxon>Embryophyta</taxon>
        <taxon>Tracheophyta</taxon>
        <taxon>Spermatophyta</taxon>
        <taxon>Magnoliopsida</taxon>
        <taxon>eudicotyledons</taxon>
        <taxon>Gunneridae</taxon>
        <taxon>Pentapetalae</taxon>
        <taxon>rosids</taxon>
        <taxon>fabids</taxon>
        <taxon>Rosales</taxon>
        <taxon>Rhamnaceae</taxon>
        <taxon>Paliureae</taxon>
        <taxon>Ziziphus</taxon>
    </lineage>
</organism>
<dbReference type="Pfam" id="PF22906">
    <property type="entry name" value="GULLO2-like_3rd"/>
    <property type="match status" value="2"/>
</dbReference>
<dbReference type="InterPro" id="IPR007173">
    <property type="entry name" value="ALO_C"/>
</dbReference>
<comment type="similarity">
    <text evidence="3">Belongs to the oxygen-dependent FAD-linked oxidoreductase family.</text>
</comment>
<dbReference type="InterPro" id="IPR036318">
    <property type="entry name" value="FAD-bd_PCMH-like_sf"/>
</dbReference>
<dbReference type="GO" id="GO:0071949">
    <property type="term" value="F:FAD binding"/>
    <property type="evidence" value="ECO:0007669"/>
    <property type="project" value="InterPro"/>
</dbReference>
<proteinExistence type="inferred from homology"/>
<evidence type="ECO:0000256" key="2">
    <source>
        <dbReference type="ARBA" id="ARBA00005147"/>
    </source>
</evidence>
<dbReference type="InterPro" id="IPR006094">
    <property type="entry name" value="Oxid_FAD_bind_N"/>
</dbReference>
<evidence type="ECO:0000256" key="7">
    <source>
        <dbReference type="ARBA" id="ARBA00022729"/>
    </source>
</evidence>
<dbReference type="Pfam" id="PF01565">
    <property type="entry name" value="FAD_binding_4"/>
    <property type="match status" value="2"/>
</dbReference>
<dbReference type="AlphaFoldDB" id="A0A978UWQ9"/>
<dbReference type="Pfam" id="PF04030">
    <property type="entry name" value="ALO"/>
    <property type="match status" value="1"/>
</dbReference>
<dbReference type="GO" id="GO:0019853">
    <property type="term" value="P:L-ascorbic acid biosynthetic process"/>
    <property type="evidence" value="ECO:0007669"/>
    <property type="project" value="UniProtKB-KW"/>
</dbReference>
<keyword evidence="9" id="KW-0560">Oxidoreductase</keyword>
<feature type="domain" description="FAD-binding PCMH-type" evidence="11">
    <location>
        <begin position="110"/>
        <end position="187"/>
    </location>
</feature>
<reference evidence="12" key="1">
    <citation type="journal article" date="2021" name="Front. Plant Sci.">
        <title>Chromosome-Scale Genome Assembly for Chinese Sour Jujube and Insights Into Its Genome Evolution and Domestication Signature.</title>
        <authorList>
            <person name="Shen L.-Y."/>
            <person name="Luo H."/>
            <person name="Wang X.-L."/>
            <person name="Wang X.-M."/>
            <person name="Qiu X.-J."/>
            <person name="Liu H."/>
            <person name="Zhou S.-S."/>
            <person name="Jia K.-H."/>
            <person name="Nie S."/>
            <person name="Bao Y.-T."/>
            <person name="Zhang R.-G."/>
            <person name="Yun Q.-Z."/>
            <person name="Chai Y.-H."/>
            <person name="Lu J.-Y."/>
            <person name="Li Y."/>
            <person name="Zhao S.-W."/>
            <person name="Mao J.-F."/>
            <person name="Jia S.-G."/>
            <person name="Mao Y.-M."/>
        </authorList>
    </citation>
    <scope>NUCLEOTIDE SEQUENCE</scope>
    <source>
        <strain evidence="12">AT0</strain>
        <tissue evidence="12">Leaf</tissue>
    </source>
</reference>
<dbReference type="InterPro" id="IPR050432">
    <property type="entry name" value="FAD-linked_Oxidoreductases_BP"/>
</dbReference>
<keyword evidence="8" id="KW-0274">FAD</keyword>
<comment type="catalytic activity">
    <reaction evidence="10">
        <text>L-gulono-1,4-lactone + O2 = L-ascorbate + H2O2 + H(+)</text>
        <dbReference type="Rhea" id="RHEA:32363"/>
        <dbReference type="ChEBI" id="CHEBI:15378"/>
        <dbReference type="ChEBI" id="CHEBI:15379"/>
        <dbReference type="ChEBI" id="CHEBI:16240"/>
        <dbReference type="ChEBI" id="CHEBI:17587"/>
        <dbReference type="ChEBI" id="CHEBI:38290"/>
        <dbReference type="EC" id="1.1.3.8"/>
    </reaction>
</comment>
<evidence type="ECO:0000256" key="6">
    <source>
        <dbReference type="ARBA" id="ARBA00022644"/>
    </source>
</evidence>
<dbReference type="PANTHER" id="PTHR13878">
    <property type="entry name" value="GULONOLACTONE OXIDASE"/>
    <property type="match status" value="1"/>
</dbReference>